<organism evidence="6 7">
    <name type="scientific">Candidatus Magnetaquiglobus chichijimensis</name>
    <dbReference type="NCBI Taxonomy" id="3141448"/>
    <lineage>
        <taxon>Bacteria</taxon>
        <taxon>Pseudomonadati</taxon>
        <taxon>Pseudomonadota</taxon>
        <taxon>Magnetococcia</taxon>
        <taxon>Magnetococcales</taxon>
        <taxon>Candidatus Magnetaquicoccaceae</taxon>
        <taxon>Candidatus Magnetaquiglobus</taxon>
    </lineage>
</organism>
<evidence type="ECO:0000259" key="4">
    <source>
        <dbReference type="Pfam" id="PF25954"/>
    </source>
</evidence>
<dbReference type="InterPro" id="IPR058790">
    <property type="entry name" value="BSH_CusB"/>
</dbReference>
<keyword evidence="2" id="KW-0813">Transport</keyword>
<feature type="domain" description="CusB-like barrel-sandwich hybrid" evidence="3">
    <location>
        <begin position="121"/>
        <end position="250"/>
    </location>
</feature>
<feature type="domain" description="CusB-like beta-barrel" evidence="4">
    <location>
        <begin position="255"/>
        <end position="329"/>
    </location>
</feature>
<dbReference type="Pfam" id="PF25954">
    <property type="entry name" value="Beta-barrel_RND_2"/>
    <property type="match status" value="1"/>
</dbReference>
<evidence type="ECO:0000259" key="5">
    <source>
        <dbReference type="Pfam" id="PF25975"/>
    </source>
</evidence>
<evidence type="ECO:0000313" key="7">
    <source>
        <dbReference type="Proteomes" id="UP001628193"/>
    </source>
</evidence>
<accession>A0ABQ0C8F4</accession>
<dbReference type="NCBIfam" id="TIGR01730">
    <property type="entry name" value="RND_mfp"/>
    <property type="match status" value="1"/>
</dbReference>
<dbReference type="EMBL" id="BAAFGK010000004">
    <property type="protein sequence ID" value="GAB0057156.1"/>
    <property type="molecule type" value="Genomic_DNA"/>
</dbReference>
<dbReference type="Gene3D" id="2.40.30.170">
    <property type="match status" value="1"/>
</dbReference>
<dbReference type="PANTHER" id="PTHR30097">
    <property type="entry name" value="CATION EFFLUX SYSTEM PROTEIN CUSB"/>
    <property type="match status" value="1"/>
</dbReference>
<name>A0ABQ0C8F4_9PROT</name>
<dbReference type="RefSeq" id="WP_420904862.1">
    <property type="nucleotide sequence ID" value="NZ_BAAFGK010000004.1"/>
</dbReference>
<dbReference type="Pfam" id="PF25919">
    <property type="entry name" value="BSH_CusB"/>
    <property type="match status" value="1"/>
</dbReference>
<sequence>MNRAGSGRKSFMRVVWWVVLVAMLASSFLVEAGDAERKILYYRNPMGQPDISPTPKKDSMGMDYIPVYEDEMAGDAGSGAVRINLDKVQKLGVKTEVATKRFLSREVRAVGAVSVDERRLRVVTLKYEGWIEKLHADVTGQKVKSGQPLMEVYAPVVLQAQQEYLAALRASEALKQADAETRRTADDLAEGALARLGNWDWPASRIRQLAEKRVATRTVTIPSPVSGVVIEKSAVQGMRFMPGEMLYRIADLSVVWVLADVFEQDLPFVREGQEVEVILNALPGKSFTGRIAFIQPMLSPETRTAKVRVELANPDGQLRPALQATLRLQVMLGEESISVPDSALLDSGARQVVLVERGEGLYEPRMVRAGAKGGGYVEILEGLMAAEKVVVRANFLIDAEANLRAALGHFSH</sequence>
<dbReference type="SUPFAM" id="SSF111369">
    <property type="entry name" value="HlyD-like secretion proteins"/>
    <property type="match status" value="1"/>
</dbReference>
<dbReference type="InterPro" id="IPR058649">
    <property type="entry name" value="CzcB_C"/>
</dbReference>
<comment type="similarity">
    <text evidence="1">Belongs to the membrane fusion protein (MFP) (TC 8.A.1) family.</text>
</comment>
<dbReference type="PANTHER" id="PTHR30097:SF15">
    <property type="entry name" value="CATION EFFLUX SYSTEM PROTEIN CUSB"/>
    <property type="match status" value="1"/>
</dbReference>
<dbReference type="InterPro" id="IPR058792">
    <property type="entry name" value="Beta-barrel_RND_2"/>
</dbReference>
<gene>
    <name evidence="6" type="primary">cusB</name>
    <name evidence="6" type="ORF">SIID45300_01479</name>
</gene>
<evidence type="ECO:0000313" key="6">
    <source>
        <dbReference type="EMBL" id="GAB0057156.1"/>
    </source>
</evidence>
<dbReference type="InterPro" id="IPR006143">
    <property type="entry name" value="RND_pump_MFP"/>
</dbReference>
<dbReference type="InterPro" id="IPR051909">
    <property type="entry name" value="MFP_Cation_Efflux"/>
</dbReference>
<reference evidence="6 7" key="1">
    <citation type="submission" date="2024-05" db="EMBL/GenBank/DDBJ databases">
        <authorList>
            <consortium name="Candidatus Magnetaquicoccaceae bacterium FCR-1 genome sequencing consortium"/>
            <person name="Shimoshige H."/>
            <person name="Shimamura S."/>
            <person name="Taoka A."/>
            <person name="Kobayashi H."/>
            <person name="Maekawa T."/>
        </authorList>
    </citation>
    <scope>NUCLEOTIDE SEQUENCE [LARGE SCALE GENOMIC DNA]</scope>
    <source>
        <strain evidence="6 7">FCR-1</strain>
    </source>
</reference>
<dbReference type="Gene3D" id="2.40.50.100">
    <property type="match status" value="1"/>
</dbReference>
<dbReference type="Pfam" id="PF25975">
    <property type="entry name" value="CzcB_C"/>
    <property type="match status" value="1"/>
</dbReference>
<evidence type="ECO:0000259" key="3">
    <source>
        <dbReference type="Pfam" id="PF25919"/>
    </source>
</evidence>
<protein>
    <submittedName>
        <fullName evidence="6">Cation efflux system protein CusB</fullName>
    </submittedName>
</protein>
<comment type="caution">
    <text evidence="6">The sequence shown here is derived from an EMBL/GenBank/DDBJ whole genome shotgun (WGS) entry which is preliminary data.</text>
</comment>
<evidence type="ECO:0000256" key="2">
    <source>
        <dbReference type="ARBA" id="ARBA00022448"/>
    </source>
</evidence>
<evidence type="ECO:0000256" key="1">
    <source>
        <dbReference type="ARBA" id="ARBA00009477"/>
    </source>
</evidence>
<proteinExistence type="inferred from homology"/>
<reference evidence="6 7" key="2">
    <citation type="submission" date="2024-09" db="EMBL/GenBank/DDBJ databases">
        <title>Draft genome sequence of Candidatus Magnetaquicoccaceae bacterium FCR-1.</title>
        <authorList>
            <person name="Shimoshige H."/>
            <person name="Shimamura S."/>
            <person name="Taoka A."/>
            <person name="Kobayashi H."/>
            <person name="Maekawa T."/>
        </authorList>
    </citation>
    <scope>NUCLEOTIDE SEQUENCE [LARGE SCALE GENOMIC DNA]</scope>
    <source>
        <strain evidence="6 7">FCR-1</strain>
    </source>
</reference>
<feature type="domain" description="CzcB-like C-terminal circularly permuted SH3-like" evidence="5">
    <location>
        <begin position="337"/>
        <end position="397"/>
    </location>
</feature>
<dbReference type="Proteomes" id="UP001628193">
    <property type="component" value="Unassembled WGS sequence"/>
</dbReference>
<keyword evidence="7" id="KW-1185">Reference proteome</keyword>
<dbReference type="Gene3D" id="2.40.420.20">
    <property type="match status" value="1"/>
</dbReference>